<keyword evidence="2" id="KW-1185">Reference proteome</keyword>
<dbReference type="RefSeq" id="WP_184193744.1">
    <property type="nucleotide sequence ID" value="NZ_JACHGW010000002.1"/>
</dbReference>
<evidence type="ECO:0000313" key="2">
    <source>
        <dbReference type="Proteomes" id="UP000520814"/>
    </source>
</evidence>
<dbReference type="EMBL" id="JACHGW010000002">
    <property type="protein sequence ID" value="MBB6049866.1"/>
    <property type="molecule type" value="Genomic_DNA"/>
</dbReference>
<sequence length="193" mass="21370">MQLVSTASFDEMIALYLRAELTGRFGTQVEAQLEREGASRSVVESPDTTSPTECALRRRVLAGYRAYLFDDLPEHVQWYRATLPPTEVAMVRYMDYSYWNELSRHTRLPRVAAEAIRSGEEVFGVSNAGFLKAAQALRAGAHFPELILVAASPRSPLTVLEGHVRLTAYLLAPEYLPEALPVLVGFAPECAGI</sequence>
<organism evidence="1 2">
    <name type="scientific">Armatimonas rosea</name>
    <dbReference type="NCBI Taxonomy" id="685828"/>
    <lineage>
        <taxon>Bacteria</taxon>
        <taxon>Bacillati</taxon>
        <taxon>Armatimonadota</taxon>
        <taxon>Armatimonadia</taxon>
        <taxon>Armatimonadales</taxon>
        <taxon>Armatimonadaceae</taxon>
        <taxon>Armatimonas</taxon>
    </lineage>
</organism>
<accession>A0A7W9SNH7</accession>
<dbReference type="Proteomes" id="UP000520814">
    <property type="component" value="Unassembled WGS sequence"/>
</dbReference>
<protein>
    <submittedName>
        <fullName evidence="1">Uncharacterized protein</fullName>
    </submittedName>
</protein>
<comment type="caution">
    <text evidence="1">The sequence shown here is derived from an EMBL/GenBank/DDBJ whole genome shotgun (WGS) entry which is preliminary data.</text>
</comment>
<gene>
    <name evidence="1" type="ORF">HNQ39_001657</name>
</gene>
<reference evidence="1 2" key="1">
    <citation type="submission" date="2020-08" db="EMBL/GenBank/DDBJ databases">
        <title>Genomic Encyclopedia of Type Strains, Phase IV (KMG-IV): sequencing the most valuable type-strain genomes for metagenomic binning, comparative biology and taxonomic classification.</title>
        <authorList>
            <person name="Goeker M."/>
        </authorList>
    </citation>
    <scope>NUCLEOTIDE SEQUENCE [LARGE SCALE GENOMIC DNA]</scope>
    <source>
        <strain evidence="1 2">DSM 23562</strain>
    </source>
</reference>
<evidence type="ECO:0000313" key="1">
    <source>
        <dbReference type="EMBL" id="MBB6049866.1"/>
    </source>
</evidence>
<dbReference type="AlphaFoldDB" id="A0A7W9SNH7"/>
<proteinExistence type="predicted"/>
<name>A0A7W9SNH7_ARMRO</name>